<gene>
    <name evidence="1" type="ORF">Hs30E_20470</name>
</gene>
<dbReference type="AlphaFoldDB" id="A0A6A0BGM8"/>
<evidence type="ECO:0000313" key="1">
    <source>
        <dbReference type="EMBL" id="GFH43518.1"/>
    </source>
</evidence>
<name>A0A6A0BGM8_9LACT</name>
<evidence type="ECO:0000313" key="2">
    <source>
        <dbReference type="Proteomes" id="UP000480303"/>
    </source>
</evidence>
<protein>
    <submittedName>
        <fullName evidence="1">Uncharacterized protein</fullName>
    </submittedName>
</protein>
<keyword evidence="2" id="KW-1185">Reference proteome</keyword>
<dbReference type="InterPro" id="IPR025560">
    <property type="entry name" value="Imm22"/>
</dbReference>
<sequence length="188" mass="21857">MGIGEERIVDWHMIEAPIYPTKTLKGGKWTIHPPPRKSNFQGGGGDEYMVEKKNIAAIWLGNFTSVESFREFLEPDYDLEDDEALEAIYSPFRIAFKMFDSYDDDFVDKVVSDDKMSELSISKLLGDIEFLKGKEFPKDNPQYNCAYVIFDYEYDEQIESYFSKEGNEFVFYKNIECDTSVDLSWMGL</sequence>
<dbReference type="Proteomes" id="UP000480303">
    <property type="component" value="Unassembled WGS sequence"/>
</dbReference>
<reference evidence="1 2" key="1">
    <citation type="submission" date="2020-02" db="EMBL/GenBank/DDBJ databases">
        <title>Draft genome sequence of Lactococcus sp. Hs30E4-3.</title>
        <authorList>
            <person name="Noda S."/>
            <person name="Yuki M."/>
            <person name="Ohkuma M."/>
        </authorList>
    </citation>
    <scope>NUCLEOTIDE SEQUENCE [LARGE SCALE GENOMIC DNA]</scope>
    <source>
        <strain evidence="1 2">Hs30E4-3</strain>
    </source>
</reference>
<dbReference type="EMBL" id="BLLI01000115">
    <property type="protein sequence ID" value="GFH43518.1"/>
    <property type="molecule type" value="Genomic_DNA"/>
</dbReference>
<comment type="caution">
    <text evidence="1">The sequence shown here is derived from an EMBL/GenBank/DDBJ whole genome shotgun (WGS) entry which is preliminary data.</text>
</comment>
<dbReference type="RefSeq" id="WP_172209937.1">
    <property type="nucleotide sequence ID" value="NZ_BLLI01000115.1"/>
</dbReference>
<dbReference type="Pfam" id="PF14112">
    <property type="entry name" value="DUF4284"/>
    <property type="match status" value="1"/>
</dbReference>
<organism evidence="1 2">
    <name type="scientific">Pseudolactococcus hodotermopsidis</name>
    <dbReference type="NCBI Taxonomy" id="2709157"/>
    <lineage>
        <taxon>Bacteria</taxon>
        <taxon>Bacillati</taxon>
        <taxon>Bacillota</taxon>
        <taxon>Bacilli</taxon>
        <taxon>Lactobacillales</taxon>
        <taxon>Streptococcaceae</taxon>
        <taxon>Pseudolactococcus</taxon>
    </lineage>
</organism>
<proteinExistence type="predicted"/>
<accession>A0A6A0BGM8</accession>